<dbReference type="Proteomes" id="UP001439008">
    <property type="component" value="Unassembled WGS sequence"/>
</dbReference>
<protein>
    <submittedName>
        <fullName evidence="2">Uncharacterized protein</fullName>
    </submittedName>
</protein>
<dbReference type="EMBL" id="JBDODL010001661">
    <property type="protein sequence ID" value="MES1921710.1"/>
    <property type="molecule type" value="Genomic_DNA"/>
</dbReference>
<comment type="caution">
    <text evidence="2">The sequence shown here is derived from an EMBL/GenBank/DDBJ whole genome shotgun (WGS) entry which is preliminary data.</text>
</comment>
<accession>A0ABV2APX3</accession>
<evidence type="ECO:0000313" key="2">
    <source>
        <dbReference type="EMBL" id="MES1921710.1"/>
    </source>
</evidence>
<feature type="compositionally biased region" description="Basic and acidic residues" evidence="1">
    <location>
        <begin position="87"/>
        <end position="104"/>
    </location>
</feature>
<reference evidence="2 3" key="1">
    <citation type="journal article" date="2024" name="BMC Biol.">
        <title>Comparative genomics of Ascetosporea gives new insight into the evolutionary basis for animal parasitism in Rhizaria.</title>
        <authorList>
            <person name="Hiltunen Thoren M."/>
            <person name="Onut-Brannstrom I."/>
            <person name="Alfjorden A."/>
            <person name="Peckova H."/>
            <person name="Swords F."/>
            <person name="Hooper C."/>
            <person name="Holzer A.S."/>
            <person name="Bass D."/>
            <person name="Burki F."/>
        </authorList>
    </citation>
    <scope>NUCLEOTIDE SEQUENCE [LARGE SCALE GENOMIC DNA]</scope>
    <source>
        <strain evidence="2">20-A016</strain>
    </source>
</reference>
<evidence type="ECO:0000256" key="1">
    <source>
        <dbReference type="SAM" id="MobiDB-lite"/>
    </source>
</evidence>
<feature type="non-terminal residue" evidence="2">
    <location>
        <position position="104"/>
    </location>
</feature>
<proteinExistence type="predicted"/>
<organism evidence="2 3">
    <name type="scientific">Bonamia ostreae</name>
    <dbReference type="NCBI Taxonomy" id="126728"/>
    <lineage>
        <taxon>Eukaryota</taxon>
        <taxon>Sar</taxon>
        <taxon>Rhizaria</taxon>
        <taxon>Endomyxa</taxon>
        <taxon>Ascetosporea</taxon>
        <taxon>Haplosporida</taxon>
        <taxon>Bonamia</taxon>
    </lineage>
</organism>
<feature type="compositionally biased region" description="Polar residues" evidence="1">
    <location>
        <begin position="12"/>
        <end position="23"/>
    </location>
</feature>
<evidence type="ECO:0000313" key="3">
    <source>
        <dbReference type="Proteomes" id="UP001439008"/>
    </source>
</evidence>
<feature type="region of interest" description="Disordered" evidence="1">
    <location>
        <begin position="1"/>
        <end position="23"/>
    </location>
</feature>
<gene>
    <name evidence="2" type="ORF">MHBO_003240</name>
</gene>
<feature type="region of interest" description="Disordered" evidence="1">
    <location>
        <begin position="75"/>
        <end position="104"/>
    </location>
</feature>
<name>A0ABV2APX3_9EUKA</name>
<sequence>MDVLEDDENFNDSHLQLNRSKPLTNLKPNPDFDIDILKTSFIDTKMARQRFQNFGKIQRPEIDLEERPKFTDLDKSKKIVVMKPRTRNKENKKSSNKRSLLDKN</sequence>
<feature type="compositionally biased region" description="Acidic residues" evidence="1">
    <location>
        <begin position="1"/>
        <end position="10"/>
    </location>
</feature>
<keyword evidence="3" id="KW-1185">Reference proteome</keyword>